<evidence type="ECO:0000256" key="4">
    <source>
        <dbReference type="SAM" id="Phobius"/>
    </source>
</evidence>
<keyword evidence="4" id="KW-0812">Transmembrane</keyword>
<comment type="caution">
    <text evidence="6">The sequence shown here is derived from an EMBL/GenBank/DDBJ whole genome shotgun (WGS) entry which is preliminary data.</text>
</comment>
<evidence type="ECO:0000313" key="7">
    <source>
        <dbReference type="Proteomes" id="UP001431776"/>
    </source>
</evidence>
<evidence type="ECO:0000313" key="6">
    <source>
        <dbReference type="EMBL" id="MDI6448151.1"/>
    </source>
</evidence>
<evidence type="ECO:0000256" key="3">
    <source>
        <dbReference type="SAM" id="MobiDB-lite"/>
    </source>
</evidence>
<keyword evidence="4" id="KW-1133">Transmembrane helix</keyword>
<evidence type="ECO:0000256" key="1">
    <source>
        <dbReference type="ARBA" id="ARBA00004370"/>
    </source>
</evidence>
<dbReference type="EMBL" id="JASCXX010000003">
    <property type="protein sequence ID" value="MDI6448151.1"/>
    <property type="molecule type" value="Genomic_DNA"/>
</dbReference>
<name>A0AAW6TW94_9BACT</name>
<keyword evidence="6" id="KW-0969">Cilium</keyword>
<evidence type="ECO:0000259" key="5">
    <source>
        <dbReference type="Pfam" id="PF13677"/>
    </source>
</evidence>
<dbReference type="InterPro" id="IPR025713">
    <property type="entry name" value="MotB-like_N_dom"/>
</dbReference>
<protein>
    <submittedName>
        <fullName evidence="6">Flagellar motor protein MotB</fullName>
    </submittedName>
</protein>
<dbReference type="GO" id="GO:0016020">
    <property type="term" value="C:membrane"/>
    <property type="evidence" value="ECO:0007669"/>
    <property type="project" value="UniProtKB-SubCell"/>
</dbReference>
<comment type="subcellular location">
    <subcellularLocation>
        <location evidence="1">Membrane</location>
    </subcellularLocation>
</comment>
<dbReference type="AlphaFoldDB" id="A0AAW6TW94"/>
<accession>A0AAW6TW94</accession>
<organism evidence="6 7">
    <name type="scientific">Anaerobaca lacustris</name>
    <dbReference type="NCBI Taxonomy" id="3044600"/>
    <lineage>
        <taxon>Bacteria</taxon>
        <taxon>Pseudomonadati</taxon>
        <taxon>Planctomycetota</taxon>
        <taxon>Phycisphaerae</taxon>
        <taxon>Sedimentisphaerales</taxon>
        <taxon>Anaerobacaceae</taxon>
        <taxon>Anaerobaca</taxon>
    </lineage>
</organism>
<feature type="domain" description="Motility protein B-like N-terminal" evidence="5">
    <location>
        <begin position="12"/>
        <end position="57"/>
    </location>
</feature>
<dbReference type="Proteomes" id="UP001431776">
    <property type="component" value="Unassembled WGS sequence"/>
</dbReference>
<keyword evidence="6" id="KW-0966">Cell projection</keyword>
<keyword evidence="2 4" id="KW-0472">Membrane</keyword>
<dbReference type="RefSeq" id="WP_349243560.1">
    <property type="nucleotide sequence ID" value="NZ_JASCXX010000003.1"/>
</dbReference>
<keyword evidence="6" id="KW-0282">Flagellum</keyword>
<reference evidence="6" key="1">
    <citation type="submission" date="2023-05" db="EMBL/GenBank/DDBJ databases">
        <title>Anaerotaeda fermentans gen. nov., sp. nov., a novel anaerobic planctomycete of the new family within the order Sedimentisphaerales isolated from Taman Peninsula, Russia.</title>
        <authorList>
            <person name="Khomyakova M.A."/>
            <person name="Merkel A.Y."/>
            <person name="Slobodkin A.I."/>
        </authorList>
    </citation>
    <scope>NUCLEOTIDE SEQUENCE</scope>
    <source>
        <strain evidence="6">M17dextr</strain>
    </source>
</reference>
<feature type="transmembrane region" description="Helical" evidence="4">
    <location>
        <begin position="20"/>
        <end position="43"/>
    </location>
</feature>
<proteinExistence type="predicted"/>
<evidence type="ECO:0000256" key="2">
    <source>
        <dbReference type="ARBA" id="ARBA00023136"/>
    </source>
</evidence>
<dbReference type="Pfam" id="PF13677">
    <property type="entry name" value="MotB_plug"/>
    <property type="match status" value="1"/>
</dbReference>
<keyword evidence="7" id="KW-1185">Reference proteome</keyword>
<feature type="region of interest" description="Disordered" evidence="3">
    <location>
        <begin position="80"/>
        <end position="99"/>
    </location>
</feature>
<gene>
    <name evidence="6" type="ORF">QJ522_03755</name>
</gene>
<sequence>MAPKGRQRPLDEDAGAPEWMVTFSDCMTLLLTFFVLLLSFSSFDNKVFPKMQSAFSEGLSSIGLRLTPIDDAFLPTPRIIYDQDPEDGSEKPTVDGQYESNPGTSLDFMDFQDQKVFLVPSEDVFLGRGVRTTGHGRRIMADVATLLKAVSNRVIVGEHAMEAGPHSSDEIGLRRAWTIAQLLTDGQGIEKTRLSITATATVDAETLRHSGLSAINPKAQRVIEIVVLERSTYH</sequence>